<dbReference type="FunFam" id="1.10.10.10:FF:000027">
    <property type="entry name" value="Heat shock transcription factor 1"/>
    <property type="match status" value="1"/>
</dbReference>
<dbReference type="InterPro" id="IPR036390">
    <property type="entry name" value="WH_DNA-bd_sf"/>
</dbReference>
<dbReference type="GO" id="GO:0043565">
    <property type="term" value="F:sequence-specific DNA binding"/>
    <property type="evidence" value="ECO:0007669"/>
    <property type="project" value="InterPro"/>
</dbReference>
<evidence type="ECO:0000313" key="12">
    <source>
        <dbReference type="EMBL" id="KAA8915347.1"/>
    </source>
</evidence>
<evidence type="ECO:0000256" key="6">
    <source>
        <dbReference type="ARBA" id="ARBA00023242"/>
    </source>
</evidence>
<comment type="caution">
    <text evidence="12">The sequence shown here is derived from an EMBL/GenBank/DDBJ whole genome shotgun (WGS) entry which is preliminary data.</text>
</comment>
<feature type="domain" description="HSF-type DNA-binding" evidence="11">
    <location>
        <begin position="4"/>
        <end position="106"/>
    </location>
</feature>
<dbReference type="GO" id="GO:0005634">
    <property type="term" value="C:nucleus"/>
    <property type="evidence" value="ECO:0007669"/>
    <property type="project" value="UniProtKB-SubCell"/>
</dbReference>
<dbReference type="PANTHER" id="PTHR10015">
    <property type="entry name" value="HEAT SHOCK TRANSCRIPTION FACTOR"/>
    <property type="match status" value="1"/>
</dbReference>
<feature type="region of interest" description="Disordered" evidence="10">
    <location>
        <begin position="104"/>
        <end position="131"/>
    </location>
</feature>
<keyword evidence="4" id="KW-0238">DNA-binding</keyword>
<evidence type="ECO:0000259" key="11">
    <source>
        <dbReference type="SMART" id="SM00415"/>
    </source>
</evidence>
<evidence type="ECO:0000256" key="3">
    <source>
        <dbReference type="ARBA" id="ARBA00023015"/>
    </source>
</evidence>
<evidence type="ECO:0000256" key="7">
    <source>
        <dbReference type="ARBA" id="ARBA00068818"/>
    </source>
</evidence>
<feature type="compositionally biased region" description="Low complexity" evidence="10">
    <location>
        <begin position="237"/>
        <end position="250"/>
    </location>
</feature>
<dbReference type="InterPro" id="IPR036388">
    <property type="entry name" value="WH-like_DNA-bd_sf"/>
</dbReference>
<dbReference type="VEuPathDB" id="FungiDB:TRICI_002509"/>
<dbReference type="OrthoDB" id="60033at2759"/>
<dbReference type="SMART" id="SM00415">
    <property type="entry name" value="HSF"/>
    <property type="match status" value="1"/>
</dbReference>
<evidence type="ECO:0000256" key="2">
    <source>
        <dbReference type="ARBA" id="ARBA00006403"/>
    </source>
</evidence>
<evidence type="ECO:0000256" key="5">
    <source>
        <dbReference type="ARBA" id="ARBA00023163"/>
    </source>
</evidence>
<dbReference type="Proteomes" id="UP000761534">
    <property type="component" value="Unassembled WGS sequence"/>
</dbReference>
<reference evidence="12" key="1">
    <citation type="journal article" date="2019" name="G3 (Bethesda)">
        <title>Genome Assemblies of Two Rare Opportunistic Yeast Pathogens: Diutina rugosa (syn. Candida rugosa) and Trichomonascus ciferrii (syn. Candida ciferrii).</title>
        <authorList>
            <person name="Mixao V."/>
            <person name="Saus E."/>
            <person name="Hansen A.P."/>
            <person name="Lass-Florl C."/>
            <person name="Gabaldon T."/>
        </authorList>
    </citation>
    <scope>NUCLEOTIDE SEQUENCE</scope>
    <source>
        <strain evidence="12">CBS 4856</strain>
    </source>
</reference>
<accession>A0A642V6M4</accession>
<evidence type="ECO:0000256" key="8">
    <source>
        <dbReference type="ARBA" id="ARBA00084017"/>
    </source>
</evidence>
<feature type="compositionally biased region" description="Polar residues" evidence="10">
    <location>
        <begin position="265"/>
        <end position="279"/>
    </location>
</feature>
<proteinExistence type="inferred from homology"/>
<dbReference type="AlphaFoldDB" id="A0A642V6M4"/>
<feature type="region of interest" description="Disordered" evidence="10">
    <location>
        <begin position="233"/>
        <end position="299"/>
    </location>
</feature>
<dbReference type="PRINTS" id="PR00056">
    <property type="entry name" value="HSFDOMAIN"/>
</dbReference>
<dbReference type="EMBL" id="SWFS01000172">
    <property type="protein sequence ID" value="KAA8915347.1"/>
    <property type="molecule type" value="Genomic_DNA"/>
</dbReference>
<evidence type="ECO:0000256" key="9">
    <source>
        <dbReference type="RuleBase" id="RU004020"/>
    </source>
</evidence>
<dbReference type="PANTHER" id="PTHR10015:SF427">
    <property type="entry name" value="HEAT SHOCK FACTOR PROTEIN"/>
    <property type="match status" value="1"/>
</dbReference>
<keyword evidence="6" id="KW-0539">Nucleus</keyword>
<comment type="similarity">
    <text evidence="2 9">Belongs to the HSF family.</text>
</comment>
<dbReference type="InterPro" id="IPR000232">
    <property type="entry name" value="HSF_DNA-bd"/>
</dbReference>
<keyword evidence="13" id="KW-1185">Reference proteome</keyword>
<evidence type="ECO:0000313" key="13">
    <source>
        <dbReference type="Proteomes" id="UP000761534"/>
    </source>
</evidence>
<feature type="compositionally biased region" description="Polar residues" evidence="10">
    <location>
        <begin position="345"/>
        <end position="354"/>
    </location>
</feature>
<feature type="compositionally biased region" description="Basic and acidic residues" evidence="10">
    <location>
        <begin position="117"/>
        <end position="130"/>
    </location>
</feature>
<feature type="compositionally biased region" description="Low complexity" evidence="10">
    <location>
        <begin position="212"/>
        <end position="224"/>
    </location>
</feature>
<sequence>MPKNRPPFVEKVWSLVNDPSNHEYINWMPDGESFYIVDKEGFEREILPKYFKHCKFSSFIRQLNMYGWHKVLDINSGAINSKETWQFKSPYFLRDREDLLDNIVRNSSGGGGGGGNKDADHGAEDGHSDAIEPGLKADVSMLKRVMGEEILRLKKENQLLWQENLQHRENFEKIFRFLASVYGNQVRLPFDVNGTSTGMRNQRLLTQNPDSENNAIATDDTNNAENKISQIIELNTNGNSPKSSNSYNNNNDDEENNSMRDESLDMTNQLGNLDLQPTNLLPPDTSDPHGSKEPGANQIPHADSVIQSITGSNDFLNHDGTDAAGNMPDIGLNFDDFIIDPSYAPNDSNNNSLPTVPPDDEDTHGALKRKRTA</sequence>
<dbReference type="Gene3D" id="1.10.10.10">
    <property type="entry name" value="Winged helix-like DNA-binding domain superfamily/Winged helix DNA-binding domain"/>
    <property type="match status" value="1"/>
</dbReference>
<dbReference type="GO" id="GO:0003700">
    <property type="term" value="F:DNA-binding transcription factor activity"/>
    <property type="evidence" value="ECO:0007669"/>
    <property type="project" value="InterPro"/>
</dbReference>
<evidence type="ECO:0000256" key="1">
    <source>
        <dbReference type="ARBA" id="ARBA00004123"/>
    </source>
</evidence>
<dbReference type="SUPFAM" id="SSF46785">
    <property type="entry name" value="Winged helix' DNA-binding domain"/>
    <property type="match status" value="1"/>
</dbReference>
<keyword evidence="5" id="KW-0804">Transcription</keyword>
<organism evidence="12 13">
    <name type="scientific">Trichomonascus ciferrii</name>
    <dbReference type="NCBI Taxonomy" id="44093"/>
    <lineage>
        <taxon>Eukaryota</taxon>
        <taxon>Fungi</taxon>
        <taxon>Dikarya</taxon>
        <taxon>Ascomycota</taxon>
        <taxon>Saccharomycotina</taxon>
        <taxon>Dipodascomycetes</taxon>
        <taxon>Dipodascales</taxon>
        <taxon>Trichomonascaceae</taxon>
        <taxon>Trichomonascus</taxon>
        <taxon>Trichomonascus ciferrii complex</taxon>
    </lineage>
</organism>
<name>A0A642V6M4_9ASCO</name>
<feature type="region of interest" description="Disordered" evidence="10">
    <location>
        <begin position="205"/>
        <end position="224"/>
    </location>
</feature>
<evidence type="ECO:0000256" key="4">
    <source>
        <dbReference type="ARBA" id="ARBA00023125"/>
    </source>
</evidence>
<gene>
    <name evidence="12" type="ORF">TRICI_002509</name>
</gene>
<keyword evidence="3" id="KW-0805">Transcription regulation</keyword>
<protein>
    <recommendedName>
        <fullName evidence="7">Heat shock transcription factor</fullName>
    </recommendedName>
    <alternativeName>
        <fullName evidence="8">Heat shock factor protein</fullName>
    </alternativeName>
</protein>
<feature type="region of interest" description="Disordered" evidence="10">
    <location>
        <begin position="340"/>
        <end position="373"/>
    </location>
</feature>
<dbReference type="Pfam" id="PF00447">
    <property type="entry name" value="HSF_DNA-bind"/>
    <property type="match status" value="1"/>
</dbReference>
<evidence type="ECO:0000256" key="10">
    <source>
        <dbReference type="SAM" id="MobiDB-lite"/>
    </source>
</evidence>
<comment type="subcellular location">
    <subcellularLocation>
        <location evidence="1">Nucleus</location>
    </subcellularLocation>
</comment>